<gene>
    <name evidence="1" type="ORF">ACJMK2_027461</name>
</gene>
<reference evidence="1 2" key="1">
    <citation type="submission" date="2024-11" db="EMBL/GenBank/DDBJ databases">
        <title>Chromosome-level genome assembly of the freshwater bivalve Anodonta woodiana.</title>
        <authorList>
            <person name="Chen X."/>
        </authorList>
    </citation>
    <scope>NUCLEOTIDE SEQUENCE [LARGE SCALE GENOMIC DNA]</scope>
    <source>
        <strain evidence="1">MN2024</strain>
        <tissue evidence="1">Gills</tissue>
    </source>
</reference>
<sequence>AQSINLVKETVFPVKGSQFGMSCIVSVLFTGSSGISFLRNNISLLVSCLPKGCSFLEGYTFNVNQSGVYMTINSLDRGSHQGTWQCRYSGSIDSNAVNLDVY</sequence>
<feature type="non-terminal residue" evidence="1">
    <location>
        <position position="1"/>
    </location>
</feature>
<evidence type="ECO:0000313" key="2">
    <source>
        <dbReference type="Proteomes" id="UP001634394"/>
    </source>
</evidence>
<dbReference type="Proteomes" id="UP001634394">
    <property type="component" value="Unassembled WGS sequence"/>
</dbReference>
<organism evidence="1 2">
    <name type="scientific">Sinanodonta woodiana</name>
    <name type="common">Chinese pond mussel</name>
    <name type="synonym">Anodonta woodiana</name>
    <dbReference type="NCBI Taxonomy" id="1069815"/>
    <lineage>
        <taxon>Eukaryota</taxon>
        <taxon>Metazoa</taxon>
        <taxon>Spiralia</taxon>
        <taxon>Lophotrochozoa</taxon>
        <taxon>Mollusca</taxon>
        <taxon>Bivalvia</taxon>
        <taxon>Autobranchia</taxon>
        <taxon>Heteroconchia</taxon>
        <taxon>Palaeoheterodonta</taxon>
        <taxon>Unionida</taxon>
        <taxon>Unionoidea</taxon>
        <taxon>Unionidae</taxon>
        <taxon>Unioninae</taxon>
        <taxon>Sinanodonta</taxon>
    </lineage>
</organism>
<name>A0ABD3XPC6_SINWO</name>
<dbReference type="AlphaFoldDB" id="A0ABD3XPC6"/>
<feature type="non-terminal residue" evidence="1">
    <location>
        <position position="102"/>
    </location>
</feature>
<protein>
    <recommendedName>
        <fullName evidence="3">Immunoglobulin V-set domain-containing protein</fullName>
    </recommendedName>
</protein>
<proteinExistence type="predicted"/>
<evidence type="ECO:0000313" key="1">
    <source>
        <dbReference type="EMBL" id="KAL3887520.1"/>
    </source>
</evidence>
<accession>A0ABD3XPC6</accession>
<evidence type="ECO:0008006" key="3">
    <source>
        <dbReference type="Google" id="ProtNLM"/>
    </source>
</evidence>
<keyword evidence="2" id="KW-1185">Reference proteome</keyword>
<dbReference type="EMBL" id="JBJQND010000002">
    <property type="protein sequence ID" value="KAL3887520.1"/>
    <property type="molecule type" value="Genomic_DNA"/>
</dbReference>
<comment type="caution">
    <text evidence="1">The sequence shown here is derived from an EMBL/GenBank/DDBJ whole genome shotgun (WGS) entry which is preliminary data.</text>
</comment>